<comment type="caution">
    <text evidence="2">The sequence shown here is derived from an EMBL/GenBank/DDBJ whole genome shotgun (WGS) entry which is preliminary data.</text>
</comment>
<dbReference type="Proteomes" id="UP000824120">
    <property type="component" value="Chromosome 3"/>
</dbReference>
<dbReference type="SUPFAM" id="SSF81383">
    <property type="entry name" value="F-box domain"/>
    <property type="match status" value="2"/>
</dbReference>
<proteinExistence type="predicted"/>
<dbReference type="SUPFAM" id="SSF117281">
    <property type="entry name" value="Kelch motif"/>
    <property type="match status" value="2"/>
</dbReference>
<dbReference type="CDD" id="cd22152">
    <property type="entry name" value="F-box_AtAFR-like"/>
    <property type="match status" value="1"/>
</dbReference>
<dbReference type="Pfam" id="PF00646">
    <property type="entry name" value="F-box"/>
    <property type="match status" value="2"/>
</dbReference>
<feature type="domain" description="F-box" evidence="1">
    <location>
        <begin position="7"/>
        <end position="47"/>
    </location>
</feature>
<dbReference type="Gene3D" id="2.120.10.80">
    <property type="entry name" value="Kelch-type beta propeller"/>
    <property type="match status" value="2"/>
</dbReference>
<dbReference type="SMART" id="SM00612">
    <property type="entry name" value="Kelch"/>
    <property type="match status" value="4"/>
</dbReference>
<dbReference type="GO" id="GO:0080037">
    <property type="term" value="P:negative regulation of cytokinin-activated signaling pathway"/>
    <property type="evidence" value="ECO:0007669"/>
    <property type="project" value="InterPro"/>
</dbReference>
<dbReference type="InterPro" id="IPR006652">
    <property type="entry name" value="Kelch_1"/>
</dbReference>
<accession>A0A9J6A4S5</accession>
<dbReference type="EMBL" id="JACXVP010000003">
    <property type="protein sequence ID" value="KAG5619095.1"/>
    <property type="molecule type" value="Genomic_DNA"/>
</dbReference>
<evidence type="ECO:0000259" key="1">
    <source>
        <dbReference type="SMART" id="SM00256"/>
    </source>
</evidence>
<name>A0A9J6A4S5_SOLCO</name>
<dbReference type="SMART" id="SM00256">
    <property type="entry name" value="FBOX"/>
    <property type="match status" value="2"/>
</dbReference>
<feature type="domain" description="F-box" evidence="1">
    <location>
        <begin position="359"/>
        <end position="399"/>
    </location>
</feature>
<protein>
    <recommendedName>
        <fullName evidence="1">F-box domain-containing protein</fullName>
    </recommendedName>
</protein>
<organism evidence="2 3">
    <name type="scientific">Solanum commersonii</name>
    <name type="common">Commerson's wild potato</name>
    <name type="synonym">Commerson's nightshade</name>
    <dbReference type="NCBI Taxonomy" id="4109"/>
    <lineage>
        <taxon>Eukaryota</taxon>
        <taxon>Viridiplantae</taxon>
        <taxon>Streptophyta</taxon>
        <taxon>Embryophyta</taxon>
        <taxon>Tracheophyta</taxon>
        <taxon>Spermatophyta</taxon>
        <taxon>Magnoliopsida</taxon>
        <taxon>eudicotyledons</taxon>
        <taxon>Gunneridae</taxon>
        <taxon>Pentapetalae</taxon>
        <taxon>asterids</taxon>
        <taxon>lamiids</taxon>
        <taxon>Solanales</taxon>
        <taxon>Solanaceae</taxon>
        <taxon>Solanoideae</taxon>
        <taxon>Solaneae</taxon>
        <taxon>Solanum</taxon>
    </lineage>
</organism>
<evidence type="ECO:0000313" key="3">
    <source>
        <dbReference type="Proteomes" id="UP000824120"/>
    </source>
</evidence>
<dbReference type="InterPro" id="IPR015915">
    <property type="entry name" value="Kelch-typ_b-propeller"/>
</dbReference>
<dbReference type="InterPro" id="IPR036047">
    <property type="entry name" value="F-box-like_dom_sf"/>
</dbReference>
<dbReference type="GO" id="GO:2000762">
    <property type="term" value="P:regulation of phenylpropanoid metabolic process"/>
    <property type="evidence" value="ECO:0007669"/>
    <property type="project" value="InterPro"/>
</dbReference>
<keyword evidence="3" id="KW-1185">Reference proteome</keyword>
<dbReference type="AlphaFoldDB" id="A0A9J6A4S5"/>
<reference evidence="2 3" key="1">
    <citation type="submission" date="2020-09" db="EMBL/GenBank/DDBJ databases">
        <title>De no assembly of potato wild relative species, Solanum commersonii.</title>
        <authorList>
            <person name="Cho K."/>
        </authorList>
    </citation>
    <scope>NUCLEOTIDE SEQUENCE [LARGE SCALE GENOMIC DNA]</scope>
    <source>
        <strain evidence="2">LZ3.2</strain>
        <tissue evidence="2">Leaf</tissue>
    </source>
</reference>
<gene>
    <name evidence="2" type="ORF">H5410_018919</name>
</gene>
<dbReference type="OrthoDB" id="191037at2759"/>
<dbReference type="InterPro" id="IPR001810">
    <property type="entry name" value="F-box_dom"/>
</dbReference>
<evidence type="ECO:0000313" key="2">
    <source>
        <dbReference type="EMBL" id="KAG5619095.1"/>
    </source>
</evidence>
<sequence length="707" mass="79307">MDLLPGLPNDIALECLIRLPLHQFSKAASVCTNWKTEIKHPLFRQRRKESGLIQPVFVLAQAMVTTIRKPFGITSLSSTQFYRLTLYDPERGCWYDLPPIPELIDGLPMFCRVVGVGSDVMVIGGCDPVNWRVMDCVFIYNFVSGSWRRGADMPGGQRLFFGCASDSERFVVVAGGHNDEKNALRSALLYDVAEDEWITLPEMAFERDECKCAFHRGEFHVIGGYPTHAQGQFQRSAEVFNSATSRQWRLEEDFLGADTCPQTCIEGDDGRLYMCRDGAVVVKIDATWKHVAKLPGGVSNGAYLTAWQGKLLAVGNSILDEIHSSYELDVNSESKEKTWRKLDAPNEYCGHVQSLIPTLPYDIGLECLIRVPYDNFSSVTSVSRNWKLQIELPEFWRRRRATGSTRQVILMAQARIDPRLKLGSFKYSAFSVYKLTLYEPESGYWAELPPVPGISEGLPMFCQLVGVGLNLVVMGGWNPLTWEPSNAVFVFSFVSATWRRGSDMPGCRRSFFGCASDSERTVYVAGGHDEEKNALKSAMAYDVARDMWVPMPDMASERDECKCTFFQDKFHVIGGYDTSMQGQFGTSAESFDPSTWQWDQVNEHFFESATCPRTCVEGGDGKLYLCRDGDVLALGKSTWQAVAAIPVELRSVAFVTAWRGKILMTGSMGINEPHNTYVLDLQSYKWTKMDTPVNFSGHVQSGCCLEM</sequence>
<dbReference type="Pfam" id="PF01344">
    <property type="entry name" value="Kelch_1"/>
    <property type="match status" value="3"/>
</dbReference>
<dbReference type="PANTHER" id="PTHR46407:SF3">
    <property type="entry name" value="OS02G0208700 PROTEIN"/>
    <property type="match status" value="1"/>
</dbReference>
<dbReference type="PANTHER" id="PTHR46407">
    <property type="entry name" value="OS02G0208700 PROTEIN"/>
    <property type="match status" value="1"/>
</dbReference>
<dbReference type="InterPro" id="IPR044595">
    <property type="entry name" value="KMD1-4"/>
</dbReference>